<dbReference type="EMBL" id="PKPP01001144">
    <property type="protein sequence ID" value="PWA85221.1"/>
    <property type="molecule type" value="Genomic_DNA"/>
</dbReference>
<comment type="caution">
    <text evidence="1">The sequence shown here is derived from an EMBL/GenBank/DDBJ whole genome shotgun (WGS) entry which is preliminary data.</text>
</comment>
<sequence length="173" mass="19175">MVEAMKKVAMLDVELTVEDRNLLSVGYKNVVGSDLIHKLQLLYTNNLLVIRNDGVFVIGGYVTIWNARSKKRISEAGHITSIAIEVAAIIKENVANSEQPQQLGTTDMLEDQVNGQILRCKARYKVIIRVESGKTSLTSTALCYHHHHKLTVVGDDVSYIKTITYNVLAIGPV</sequence>
<accession>A0A2U1PHH4</accession>
<dbReference type="AlphaFoldDB" id="A0A2U1PHH4"/>
<organism evidence="1 2">
    <name type="scientific">Artemisia annua</name>
    <name type="common">Sweet wormwood</name>
    <dbReference type="NCBI Taxonomy" id="35608"/>
    <lineage>
        <taxon>Eukaryota</taxon>
        <taxon>Viridiplantae</taxon>
        <taxon>Streptophyta</taxon>
        <taxon>Embryophyta</taxon>
        <taxon>Tracheophyta</taxon>
        <taxon>Spermatophyta</taxon>
        <taxon>Magnoliopsida</taxon>
        <taxon>eudicotyledons</taxon>
        <taxon>Gunneridae</taxon>
        <taxon>Pentapetalae</taxon>
        <taxon>asterids</taxon>
        <taxon>campanulids</taxon>
        <taxon>Asterales</taxon>
        <taxon>Asteraceae</taxon>
        <taxon>Asteroideae</taxon>
        <taxon>Anthemideae</taxon>
        <taxon>Artemisiinae</taxon>
        <taxon>Artemisia</taxon>
    </lineage>
</organism>
<evidence type="ECO:0000313" key="2">
    <source>
        <dbReference type="Proteomes" id="UP000245207"/>
    </source>
</evidence>
<reference evidence="1 2" key="1">
    <citation type="journal article" date="2018" name="Mol. Plant">
        <title>The genome of Artemisia annua provides insight into the evolution of Asteraceae family and artemisinin biosynthesis.</title>
        <authorList>
            <person name="Shen Q."/>
            <person name="Zhang L."/>
            <person name="Liao Z."/>
            <person name="Wang S."/>
            <person name="Yan T."/>
            <person name="Shi P."/>
            <person name="Liu M."/>
            <person name="Fu X."/>
            <person name="Pan Q."/>
            <person name="Wang Y."/>
            <person name="Lv Z."/>
            <person name="Lu X."/>
            <person name="Zhang F."/>
            <person name="Jiang W."/>
            <person name="Ma Y."/>
            <person name="Chen M."/>
            <person name="Hao X."/>
            <person name="Li L."/>
            <person name="Tang Y."/>
            <person name="Lv G."/>
            <person name="Zhou Y."/>
            <person name="Sun X."/>
            <person name="Brodelius P.E."/>
            <person name="Rose J.K.C."/>
            <person name="Tang K."/>
        </authorList>
    </citation>
    <scope>NUCLEOTIDE SEQUENCE [LARGE SCALE GENOMIC DNA]</scope>
    <source>
        <strain evidence="2">cv. Huhao1</strain>
        <tissue evidence="1">Leaf</tissue>
    </source>
</reference>
<dbReference type="Gene3D" id="1.20.190.20">
    <property type="entry name" value="14-3-3 domain"/>
    <property type="match status" value="1"/>
</dbReference>
<dbReference type="PROSITE" id="PS00796">
    <property type="entry name" value="1433_1"/>
    <property type="match status" value="1"/>
</dbReference>
<proteinExistence type="predicted"/>
<dbReference type="InterPro" id="IPR023409">
    <property type="entry name" value="14-3-3_CS"/>
</dbReference>
<keyword evidence="2" id="KW-1185">Reference proteome</keyword>
<dbReference type="InterPro" id="IPR036815">
    <property type="entry name" value="14-3-3_dom_sf"/>
</dbReference>
<dbReference type="STRING" id="35608.A0A2U1PHH4"/>
<dbReference type="SUPFAM" id="SSF48445">
    <property type="entry name" value="14-3-3 protein"/>
    <property type="match status" value="1"/>
</dbReference>
<gene>
    <name evidence="1" type="ORF">CTI12_AA135820</name>
</gene>
<name>A0A2U1PHH4_ARTAN</name>
<dbReference type="Proteomes" id="UP000245207">
    <property type="component" value="Unassembled WGS sequence"/>
</dbReference>
<protein>
    <submittedName>
        <fullName evidence="1">14-3-3 domain-containing protein</fullName>
    </submittedName>
</protein>
<evidence type="ECO:0000313" key="1">
    <source>
        <dbReference type="EMBL" id="PWA85221.1"/>
    </source>
</evidence>